<proteinExistence type="predicted"/>
<reference evidence="3 4" key="2">
    <citation type="submission" date="2015-02" db="EMBL/GenBank/DDBJ databases">
        <title>The complete genome of Sphingomonas hengshuiensis sp. WHSC-8 isolated from soil of Hengshui Lake.</title>
        <authorList>
            <person name="Wei S."/>
            <person name="Guo J."/>
            <person name="Su C."/>
            <person name="Wu R."/>
            <person name="Zhang Z."/>
            <person name="Liang K."/>
            <person name="Li H."/>
            <person name="Wang T."/>
            <person name="Liu H."/>
            <person name="Zhang C."/>
            <person name="Li Z."/>
            <person name="Wang Q."/>
            <person name="Meng J."/>
        </authorList>
    </citation>
    <scope>NUCLEOTIDE SEQUENCE [LARGE SCALE GENOMIC DNA]</scope>
    <source>
        <strain evidence="3 4">WHSC-8</strain>
    </source>
</reference>
<organism evidence="3 4">
    <name type="scientific">Sphingomonas hengshuiensis</name>
    <dbReference type="NCBI Taxonomy" id="1609977"/>
    <lineage>
        <taxon>Bacteria</taxon>
        <taxon>Pseudomonadati</taxon>
        <taxon>Pseudomonadota</taxon>
        <taxon>Alphaproteobacteria</taxon>
        <taxon>Sphingomonadales</taxon>
        <taxon>Sphingomonadaceae</taxon>
        <taxon>Sphingomonas</taxon>
    </lineage>
</organism>
<dbReference type="SMART" id="SM00530">
    <property type="entry name" value="HTH_XRE"/>
    <property type="match status" value="1"/>
</dbReference>
<dbReference type="SUPFAM" id="SSF47413">
    <property type="entry name" value="lambda repressor-like DNA-binding domains"/>
    <property type="match status" value="1"/>
</dbReference>
<evidence type="ECO:0000313" key="4">
    <source>
        <dbReference type="Proteomes" id="UP000032300"/>
    </source>
</evidence>
<sequence>MVLSEVFGRNVRSARREKGWTQEQLAFEADVKRSYLSEIESGKRNPTLDIVEKIAVALGVKPGALLEESPAATPAS</sequence>
<evidence type="ECO:0000313" key="3">
    <source>
        <dbReference type="EMBL" id="AJP74174.1"/>
    </source>
</evidence>
<dbReference type="EMBL" id="CP010836">
    <property type="protein sequence ID" value="AJP74174.1"/>
    <property type="molecule type" value="Genomic_DNA"/>
</dbReference>
<feature type="domain" description="HTH cro/C1-type" evidence="2">
    <location>
        <begin position="11"/>
        <end position="65"/>
    </location>
</feature>
<dbReference type="CDD" id="cd00093">
    <property type="entry name" value="HTH_XRE"/>
    <property type="match status" value="1"/>
</dbReference>
<dbReference type="Pfam" id="PF01381">
    <property type="entry name" value="HTH_3"/>
    <property type="match status" value="1"/>
</dbReference>
<dbReference type="InterPro" id="IPR050807">
    <property type="entry name" value="TransReg_Diox_bact_type"/>
</dbReference>
<dbReference type="GO" id="GO:0003700">
    <property type="term" value="F:DNA-binding transcription factor activity"/>
    <property type="evidence" value="ECO:0007669"/>
    <property type="project" value="TreeGrafter"/>
</dbReference>
<name>A0A7U5CUX3_9SPHN</name>
<reference evidence="3 4" key="1">
    <citation type="journal article" date="2015" name="Int. J. Syst. Evol. Microbiol.">
        <title>Sphingomonas hengshuiensis sp. nov., isolated from lake wetland.</title>
        <authorList>
            <person name="Wei S."/>
            <person name="Wang T."/>
            <person name="Liu H."/>
            <person name="Zhang C."/>
            <person name="Guo J."/>
            <person name="Wang Q."/>
            <person name="Liang K."/>
            <person name="Zhang Z."/>
        </authorList>
    </citation>
    <scope>NUCLEOTIDE SEQUENCE [LARGE SCALE GENOMIC DNA]</scope>
    <source>
        <strain evidence="3 4">WHSC-8</strain>
    </source>
</reference>
<dbReference type="PROSITE" id="PS50943">
    <property type="entry name" value="HTH_CROC1"/>
    <property type="match status" value="1"/>
</dbReference>
<dbReference type="InterPro" id="IPR001387">
    <property type="entry name" value="Cro/C1-type_HTH"/>
</dbReference>
<keyword evidence="1" id="KW-0238">DNA-binding</keyword>
<dbReference type="GO" id="GO:0003677">
    <property type="term" value="F:DNA binding"/>
    <property type="evidence" value="ECO:0007669"/>
    <property type="project" value="UniProtKB-KW"/>
</dbReference>
<dbReference type="KEGG" id="sphi:TS85_01010"/>
<dbReference type="Proteomes" id="UP000032300">
    <property type="component" value="Chromosome"/>
</dbReference>
<dbReference type="InterPro" id="IPR010982">
    <property type="entry name" value="Lambda_DNA-bd_dom_sf"/>
</dbReference>
<evidence type="ECO:0000259" key="2">
    <source>
        <dbReference type="PROSITE" id="PS50943"/>
    </source>
</evidence>
<dbReference type="GO" id="GO:0005829">
    <property type="term" value="C:cytosol"/>
    <property type="evidence" value="ECO:0007669"/>
    <property type="project" value="TreeGrafter"/>
</dbReference>
<evidence type="ECO:0000256" key="1">
    <source>
        <dbReference type="ARBA" id="ARBA00023125"/>
    </source>
</evidence>
<dbReference type="AlphaFoldDB" id="A0A7U5CUX3"/>
<keyword evidence="4" id="KW-1185">Reference proteome</keyword>
<dbReference type="OrthoDB" id="9815697at2"/>
<dbReference type="PANTHER" id="PTHR46797:SF1">
    <property type="entry name" value="METHYLPHOSPHONATE SYNTHASE"/>
    <property type="match status" value="1"/>
</dbReference>
<gene>
    <name evidence="3" type="ORF">TS85_01010</name>
</gene>
<dbReference type="Gene3D" id="1.10.260.40">
    <property type="entry name" value="lambda repressor-like DNA-binding domains"/>
    <property type="match status" value="1"/>
</dbReference>
<protein>
    <recommendedName>
        <fullName evidence="2">HTH cro/C1-type domain-containing protein</fullName>
    </recommendedName>
</protein>
<dbReference type="PANTHER" id="PTHR46797">
    <property type="entry name" value="HTH-TYPE TRANSCRIPTIONAL REGULATOR"/>
    <property type="match status" value="1"/>
</dbReference>
<accession>A0A7U5CUX3</accession>